<dbReference type="RefSeq" id="WP_353302330.1">
    <property type="nucleotide sequence ID" value="NZ_BAAAAK010000001.1"/>
</dbReference>
<gene>
    <name evidence="2" type="ORF">LATKL145_01240</name>
</gene>
<accession>A0ABC9VJY7</accession>
<evidence type="ECO:0000256" key="1">
    <source>
        <dbReference type="SAM" id="MobiDB-lite"/>
    </source>
</evidence>
<dbReference type="EMBL" id="BAAAAK010000001">
    <property type="protein sequence ID" value="GAA0041714.1"/>
    <property type="molecule type" value="Genomic_DNA"/>
</dbReference>
<dbReference type="Proteomes" id="UP001437574">
    <property type="component" value="Unassembled WGS sequence"/>
</dbReference>
<evidence type="ECO:0000313" key="3">
    <source>
        <dbReference type="Proteomes" id="UP001437574"/>
    </source>
</evidence>
<name>A0ABC9VJY7_LACAM</name>
<reference evidence="2 3" key="1">
    <citation type="journal article" date="2024" name="Int. J. Syst. Evol. Microbiol.">
        <title>Proposal of Lactobacillus amylovorus subsp. animalis subsp. nov. and an emended description of Lactobacillus amylovorus.</title>
        <authorList>
            <person name="Yamane K."/>
            <person name="Tanizawa Y."/>
            <person name="Kobayashi H."/>
            <person name="Kamizono T."/>
            <person name="Kojima Y."/>
            <person name="Takagi H."/>
            <person name="Tohno M."/>
        </authorList>
    </citation>
    <scope>NUCLEOTIDE SEQUENCE [LARGE SCALE GENOMIC DNA]</scope>
    <source>
        <strain evidence="2 3">TKL145</strain>
    </source>
</reference>
<dbReference type="AlphaFoldDB" id="A0ABC9VJY7"/>
<sequence>MQQYGEEKNRATWAMHLGIVKAAIKQPKKTHNVTVSGYTKKGKPYSYDFKYADLADVDKAVMDAIRDTEEDGKPLLTYMFDIDNGADGVSVQTLIIDTTTGFMVRSNKVWFRNANVGDAQGTAGLISYAKRYSLSAAFGIASEDDEDAKGLPQQGPEVDDDALHAIWHAYLNHDPAATDWIHKSHDAETANKIIQLSNNYKKKQQNAQKAQRAKELKAKHDKARDDAIRKIVDGTTDDKKSETDSGETKQQDLFGDILG</sequence>
<feature type="region of interest" description="Disordered" evidence="1">
    <location>
        <begin position="203"/>
        <end position="259"/>
    </location>
</feature>
<dbReference type="InterPro" id="IPR007499">
    <property type="entry name" value="ERF_bacteria_virus"/>
</dbReference>
<protein>
    <submittedName>
        <fullName evidence="2">Uncharacterized protein</fullName>
    </submittedName>
</protein>
<evidence type="ECO:0000313" key="2">
    <source>
        <dbReference type="EMBL" id="GAA0041714.1"/>
    </source>
</evidence>
<feature type="compositionally biased region" description="Basic and acidic residues" evidence="1">
    <location>
        <begin position="212"/>
        <end position="250"/>
    </location>
</feature>
<reference evidence="3" key="2">
    <citation type="submission" date="2024-01" db="EMBL/GenBank/DDBJ databases">
        <title>Draft genome sequence of Lactobacillus amylovorus strain TKL145.</title>
        <authorList>
            <person name="Tohno M."/>
            <person name="Tanizawa Y."/>
        </authorList>
    </citation>
    <scope>NUCLEOTIDE SEQUENCE [LARGE SCALE GENOMIC DNA]</scope>
    <source>
        <strain evidence="3">TKL145</strain>
    </source>
</reference>
<proteinExistence type="predicted"/>
<comment type="caution">
    <text evidence="2">The sequence shown here is derived from an EMBL/GenBank/DDBJ whole genome shotgun (WGS) entry which is preliminary data.</text>
</comment>
<organism evidence="2 3">
    <name type="scientific">Lactobacillus amylovorus subsp. animalium</name>
    <dbReference type="NCBI Taxonomy" id="3378536"/>
    <lineage>
        <taxon>Bacteria</taxon>
        <taxon>Bacillati</taxon>
        <taxon>Bacillota</taxon>
        <taxon>Bacilli</taxon>
        <taxon>Lactobacillales</taxon>
        <taxon>Lactobacillaceae</taxon>
        <taxon>Lactobacillus</taxon>
    </lineage>
</organism>
<dbReference type="Pfam" id="PF04404">
    <property type="entry name" value="ERF"/>
    <property type="match status" value="1"/>
</dbReference>